<dbReference type="Proteomes" id="UP000439903">
    <property type="component" value="Unassembled WGS sequence"/>
</dbReference>
<evidence type="ECO:0000313" key="2">
    <source>
        <dbReference type="Proteomes" id="UP000439903"/>
    </source>
</evidence>
<dbReference type="OrthoDB" id="2424375at2759"/>
<organism evidence="1 2">
    <name type="scientific">Gigaspora margarita</name>
    <dbReference type="NCBI Taxonomy" id="4874"/>
    <lineage>
        <taxon>Eukaryota</taxon>
        <taxon>Fungi</taxon>
        <taxon>Fungi incertae sedis</taxon>
        <taxon>Mucoromycota</taxon>
        <taxon>Glomeromycotina</taxon>
        <taxon>Glomeromycetes</taxon>
        <taxon>Diversisporales</taxon>
        <taxon>Gigasporaceae</taxon>
        <taxon>Gigaspora</taxon>
    </lineage>
</organism>
<name>A0A8H4ERQ8_GIGMA</name>
<evidence type="ECO:0000313" key="1">
    <source>
        <dbReference type="EMBL" id="KAF0542493.1"/>
    </source>
</evidence>
<dbReference type="EMBL" id="WTPW01000143">
    <property type="protein sequence ID" value="KAF0542493.1"/>
    <property type="molecule type" value="Genomic_DNA"/>
</dbReference>
<reference evidence="1 2" key="1">
    <citation type="journal article" date="2019" name="Environ. Microbiol.">
        <title>At the nexus of three kingdoms: the genome of the mycorrhizal fungus Gigaspora margarita provides insights into plant, endobacterial and fungal interactions.</title>
        <authorList>
            <person name="Venice F."/>
            <person name="Ghignone S."/>
            <person name="Salvioli di Fossalunga A."/>
            <person name="Amselem J."/>
            <person name="Novero M."/>
            <person name="Xianan X."/>
            <person name="Sedzielewska Toro K."/>
            <person name="Morin E."/>
            <person name="Lipzen A."/>
            <person name="Grigoriev I.V."/>
            <person name="Henrissat B."/>
            <person name="Martin F.M."/>
            <person name="Bonfante P."/>
        </authorList>
    </citation>
    <scope>NUCLEOTIDE SEQUENCE [LARGE SCALE GENOMIC DNA]</scope>
    <source>
        <strain evidence="1 2">BEG34</strain>
    </source>
</reference>
<proteinExistence type="predicted"/>
<dbReference type="AlphaFoldDB" id="A0A8H4ERQ8"/>
<keyword evidence="2" id="KW-1185">Reference proteome</keyword>
<sequence length="97" mass="10670">MKEKHSPEGVYSPIYSFSFQEKYVLPYVASSTEGKYMSNVPGSLAEEYAFIGASSSEEECMSNVAGSLVGEYVLNIAGSLEREYVSNIASSLEREYV</sequence>
<protein>
    <submittedName>
        <fullName evidence="1">Uncharacterized protein</fullName>
    </submittedName>
</protein>
<accession>A0A8H4ERQ8</accession>
<comment type="caution">
    <text evidence="1">The sequence shown here is derived from an EMBL/GenBank/DDBJ whole genome shotgun (WGS) entry which is preliminary data.</text>
</comment>
<gene>
    <name evidence="1" type="ORF">F8M41_004593</name>
</gene>